<feature type="chain" id="PRO_5045290072" evidence="11">
    <location>
        <begin position="21"/>
        <end position="801"/>
    </location>
</feature>
<keyword evidence="5 11" id="KW-0732">Signal</keyword>
<evidence type="ECO:0000259" key="13">
    <source>
        <dbReference type="Pfam" id="PF07715"/>
    </source>
</evidence>
<evidence type="ECO:0000256" key="1">
    <source>
        <dbReference type="ARBA" id="ARBA00004571"/>
    </source>
</evidence>
<evidence type="ECO:0000313" key="14">
    <source>
        <dbReference type="EMBL" id="MDN3204540.1"/>
    </source>
</evidence>
<dbReference type="InterPro" id="IPR000531">
    <property type="entry name" value="Beta-barrel_TonB"/>
</dbReference>
<dbReference type="SUPFAM" id="SSF56935">
    <property type="entry name" value="Porins"/>
    <property type="match status" value="1"/>
</dbReference>
<dbReference type="PANTHER" id="PTHR30069:SF29">
    <property type="entry name" value="HEMOGLOBIN AND HEMOGLOBIN-HAPTOGLOBIN-BINDING PROTEIN 1-RELATED"/>
    <property type="match status" value="1"/>
</dbReference>
<dbReference type="Gene3D" id="2.170.130.10">
    <property type="entry name" value="TonB-dependent receptor, plug domain"/>
    <property type="match status" value="1"/>
</dbReference>
<evidence type="ECO:0000259" key="12">
    <source>
        <dbReference type="Pfam" id="PF00593"/>
    </source>
</evidence>
<dbReference type="Gene3D" id="2.40.170.20">
    <property type="entry name" value="TonB-dependent receptor, beta-barrel domain"/>
    <property type="match status" value="1"/>
</dbReference>
<feature type="signal peptide" evidence="11">
    <location>
        <begin position="1"/>
        <end position="20"/>
    </location>
</feature>
<dbReference type="InterPro" id="IPR036942">
    <property type="entry name" value="Beta-barrel_TonB_sf"/>
</dbReference>
<evidence type="ECO:0000256" key="9">
    <source>
        <dbReference type="ARBA" id="ARBA00023237"/>
    </source>
</evidence>
<sequence>MRLRISFIFLGLFLALSSFAQSECDKVINGRVLDQESGLPLAYAVIKDRKAKYSAISDEEGYFTLTGICEDELDFEVILLGYKSVIHHHDFKNRQAEENADLIYLSVDENLLESVVVEGSELVGGLESLTAEKLSRSAISAKTNQSLASAIGDVQGVTFTSLGSNVQLPVIHGLYGNRILIINNNVKHGFQNWGAKHAPEIDITGADNISVIKGAAGVRYGSEALGGVVVVEGNPLRLSQESYGGVTAGYQTNGRGYNANAFYGEGKEKFSYHLGGNFRKVGDRSTRDYLLYNTGMEEYSANAGFRYHLPQWDFKAYYSFVDQTLGVLRPSVARTIEKFAEIIEAEEPILMRDFTYSIDEPRQDLSHHLVKTEVDWYSSVGKFELLASYQVNNRREFDVRRNAELPVIDLTLYTTDNRLEWYHPEIGGMSGSVGVQFFSQNNDNNPGTGTSPFIPNYNNYRTSIFAIESLQKGKSTYELGLRLDHEFNSVRGRERDQSIYTNEFSFTNLTATLGIVRDLSPEWNFRTNLGTAWRAPNMAELYSFGQAGFRIEYGLWRYEADEDGQLSTDRVLTGQDKEVNAEKGVKWINEFRYRKGEHDLALTGYVNYIDNFIFLRPGGLGSFFWGPGPIYIYDQSDALFLGADITYRREFSKNVRGNFGASFLWSKNVERNEPLINQPPINVNAEISWDTPSFLNLDESKLILSTSYTFRQFQAPRTVSPDDLLSGEEEFNLDAEIFDWKDAPDGYFLANVLWQWKKGKLGGQVEVRNMLNTSYRDYLNQMWLFADDLGRNVLITFNYNF</sequence>
<dbReference type="InterPro" id="IPR039426">
    <property type="entry name" value="TonB-dep_rcpt-like"/>
</dbReference>
<dbReference type="RefSeq" id="WP_290000149.1">
    <property type="nucleotide sequence ID" value="NZ_JAUEPH010000004.1"/>
</dbReference>
<proteinExistence type="inferred from homology"/>
<keyword evidence="4" id="KW-0812">Transmembrane</keyword>
<evidence type="ECO:0000256" key="4">
    <source>
        <dbReference type="ARBA" id="ARBA00022692"/>
    </source>
</evidence>
<keyword evidence="7 10" id="KW-0472">Membrane</keyword>
<evidence type="ECO:0000256" key="6">
    <source>
        <dbReference type="ARBA" id="ARBA00023077"/>
    </source>
</evidence>
<dbReference type="Pfam" id="PF13715">
    <property type="entry name" value="CarbopepD_reg_2"/>
    <property type="match status" value="1"/>
</dbReference>
<evidence type="ECO:0000256" key="3">
    <source>
        <dbReference type="ARBA" id="ARBA00022452"/>
    </source>
</evidence>
<feature type="domain" description="TonB-dependent receptor plug" evidence="13">
    <location>
        <begin position="133"/>
        <end position="228"/>
    </location>
</feature>
<evidence type="ECO:0000256" key="7">
    <source>
        <dbReference type="ARBA" id="ARBA00023136"/>
    </source>
</evidence>
<accession>A0ABT7YDU5</accession>
<keyword evidence="15" id="KW-1185">Reference proteome</keyword>
<protein>
    <submittedName>
        <fullName evidence="14">TonB-dependent receptor plug domain-containing protein</fullName>
    </submittedName>
</protein>
<comment type="subcellular location">
    <subcellularLocation>
        <location evidence="1">Cell outer membrane</location>
        <topology evidence="1">Multi-pass membrane protein</topology>
    </subcellularLocation>
</comment>
<dbReference type="Proteomes" id="UP001171916">
    <property type="component" value="Unassembled WGS sequence"/>
</dbReference>
<name>A0ABT7YDU5_9BACT</name>
<reference evidence="14" key="1">
    <citation type="submission" date="2023-06" db="EMBL/GenBank/DDBJ databases">
        <title>Robiginitalea aurantiacus sp. nov. and Algoriphagus sediminis sp. nov., isolated from coastal sediment.</title>
        <authorList>
            <person name="Zhou Z.Y."/>
            <person name="An J."/>
            <person name="Jia Y.W."/>
            <person name="Du Z.J."/>
        </authorList>
    </citation>
    <scope>NUCLEOTIDE SEQUENCE</scope>
    <source>
        <strain evidence="14">C2-7</strain>
    </source>
</reference>
<evidence type="ECO:0000256" key="10">
    <source>
        <dbReference type="RuleBase" id="RU003357"/>
    </source>
</evidence>
<dbReference type="InterPro" id="IPR012910">
    <property type="entry name" value="Plug_dom"/>
</dbReference>
<evidence type="ECO:0000256" key="5">
    <source>
        <dbReference type="ARBA" id="ARBA00022729"/>
    </source>
</evidence>
<feature type="domain" description="TonB-dependent receptor-like beta-barrel" evidence="12">
    <location>
        <begin position="239"/>
        <end position="712"/>
    </location>
</feature>
<dbReference type="InterPro" id="IPR037066">
    <property type="entry name" value="Plug_dom_sf"/>
</dbReference>
<dbReference type="Pfam" id="PF07715">
    <property type="entry name" value="Plug"/>
    <property type="match status" value="1"/>
</dbReference>
<comment type="similarity">
    <text evidence="10">Belongs to the TonB-dependent receptor family.</text>
</comment>
<dbReference type="Pfam" id="PF00593">
    <property type="entry name" value="TonB_dep_Rec_b-barrel"/>
    <property type="match status" value="1"/>
</dbReference>
<keyword evidence="9" id="KW-0998">Cell outer membrane</keyword>
<dbReference type="InterPro" id="IPR008969">
    <property type="entry name" value="CarboxyPept-like_regulatory"/>
</dbReference>
<evidence type="ECO:0000313" key="15">
    <source>
        <dbReference type="Proteomes" id="UP001171916"/>
    </source>
</evidence>
<dbReference type="PANTHER" id="PTHR30069">
    <property type="entry name" value="TONB-DEPENDENT OUTER MEMBRANE RECEPTOR"/>
    <property type="match status" value="1"/>
</dbReference>
<keyword evidence="2" id="KW-0813">Transport</keyword>
<keyword evidence="3" id="KW-1134">Transmembrane beta strand</keyword>
<keyword evidence="6 10" id="KW-0798">TonB box</keyword>
<gene>
    <name evidence="14" type="ORF">QVH07_10290</name>
</gene>
<evidence type="ECO:0000256" key="8">
    <source>
        <dbReference type="ARBA" id="ARBA00023170"/>
    </source>
</evidence>
<dbReference type="EMBL" id="JAUEPH010000004">
    <property type="protein sequence ID" value="MDN3204540.1"/>
    <property type="molecule type" value="Genomic_DNA"/>
</dbReference>
<organism evidence="14 15">
    <name type="scientific">Algoriphagus sediminis</name>
    <dbReference type="NCBI Taxonomy" id="3057113"/>
    <lineage>
        <taxon>Bacteria</taxon>
        <taxon>Pseudomonadati</taxon>
        <taxon>Bacteroidota</taxon>
        <taxon>Cytophagia</taxon>
        <taxon>Cytophagales</taxon>
        <taxon>Cyclobacteriaceae</taxon>
        <taxon>Algoriphagus</taxon>
    </lineage>
</organism>
<evidence type="ECO:0000256" key="2">
    <source>
        <dbReference type="ARBA" id="ARBA00022448"/>
    </source>
</evidence>
<evidence type="ECO:0000256" key="11">
    <source>
        <dbReference type="SAM" id="SignalP"/>
    </source>
</evidence>
<keyword evidence="8 14" id="KW-0675">Receptor</keyword>
<comment type="caution">
    <text evidence="14">The sequence shown here is derived from an EMBL/GenBank/DDBJ whole genome shotgun (WGS) entry which is preliminary data.</text>
</comment>
<dbReference type="SUPFAM" id="SSF49464">
    <property type="entry name" value="Carboxypeptidase regulatory domain-like"/>
    <property type="match status" value="1"/>
</dbReference>